<protein>
    <submittedName>
        <fullName evidence="2">Ankyrin repeat protein</fullName>
    </submittedName>
</protein>
<keyword evidence="1" id="KW-0732">Signal</keyword>
<gene>
    <name evidence="3" type="ORF">E5676_scaffold411G001070</name>
    <name evidence="2" type="ORF">E6C27_scaffold670G00260</name>
</gene>
<evidence type="ECO:0000313" key="2">
    <source>
        <dbReference type="EMBL" id="KAA0048677.1"/>
    </source>
</evidence>
<organism evidence="2 4">
    <name type="scientific">Cucumis melo var. makuwa</name>
    <name type="common">Oriental melon</name>
    <dbReference type="NCBI Taxonomy" id="1194695"/>
    <lineage>
        <taxon>Eukaryota</taxon>
        <taxon>Viridiplantae</taxon>
        <taxon>Streptophyta</taxon>
        <taxon>Embryophyta</taxon>
        <taxon>Tracheophyta</taxon>
        <taxon>Spermatophyta</taxon>
        <taxon>Magnoliopsida</taxon>
        <taxon>eudicotyledons</taxon>
        <taxon>Gunneridae</taxon>
        <taxon>Pentapetalae</taxon>
        <taxon>rosids</taxon>
        <taxon>fabids</taxon>
        <taxon>Cucurbitales</taxon>
        <taxon>Cucurbitaceae</taxon>
        <taxon>Benincaseae</taxon>
        <taxon>Cucumis</taxon>
    </lineage>
</organism>
<feature type="signal peptide" evidence="1">
    <location>
        <begin position="1"/>
        <end position="25"/>
    </location>
</feature>
<dbReference type="EMBL" id="SSTE01012517">
    <property type="protein sequence ID" value="KAA0048677.1"/>
    <property type="molecule type" value="Genomic_DNA"/>
</dbReference>
<dbReference type="EMBL" id="SSTD01007927">
    <property type="protein sequence ID" value="TYK18175.1"/>
    <property type="molecule type" value="Genomic_DNA"/>
</dbReference>
<reference evidence="4 5" key="1">
    <citation type="submission" date="2019-08" db="EMBL/GenBank/DDBJ databases">
        <title>Draft genome sequences of two oriental melons (Cucumis melo L. var makuwa).</title>
        <authorList>
            <person name="Kwon S.-Y."/>
        </authorList>
    </citation>
    <scope>NUCLEOTIDE SEQUENCE [LARGE SCALE GENOMIC DNA]</scope>
    <source>
        <strain evidence="5">cv. Chang Bougi</strain>
        <strain evidence="4">cv. SW 3</strain>
        <tissue evidence="2">Leaf</tissue>
    </source>
</reference>
<accession>A0A5A7U318</accession>
<evidence type="ECO:0000256" key="1">
    <source>
        <dbReference type="SAM" id="SignalP"/>
    </source>
</evidence>
<dbReference type="OrthoDB" id="1835781at2759"/>
<feature type="chain" id="PRO_5042722165" evidence="1">
    <location>
        <begin position="26"/>
        <end position="219"/>
    </location>
</feature>
<evidence type="ECO:0000313" key="3">
    <source>
        <dbReference type="EMBL" id="TYK18175.1"/>
    </source>
</evidence>
<dbReference type="Proteomes" id="UP000321393">
    <property type="component" value="Unassembled WGS sequence"/>
</dbReference>
<name>A0A5A7U318_CUCMM</name>
<dbReference type="Proteomes" id="UP000321947">
    <property type="component" value="Unassembled WGS sequence"/>
</dbReference>
<sequence length="219" mass="22935">MAMPRGSFKLFQTLCLVFAWKYCCAQVGATFSDTTGVVNAGLNHQFSFRAFGWPHIGTPNVDGSIISTVKKQIRAEAPVGIAPVGLETPINKKDKVQSDNFDIIKQIKGGGAVSNDHESKLNSGENIAFSYVGKVSVKSKNSVAGSSGGKINGVMSKINNKGLSLGFGVEIKKDHVASLGVKAHKGNASPGVKAHKGKVNVGVSHGGNISINKRGSVVF</sequence>
<dbReference type="AlphaFoldDB" id="A0A5A7U318"/>
<comment type="caution">
    <text evidence="2">The sequence shown here is derived from an EMBL/GenBank/DDBJ whole genome shotgun (WGS) entry which is preliminary data.</text>
</comment>
<evidence type="ECO:0000313" key="5">
    <source>
        <dbReference type="Proteomes" id="UP000321947"/>
    </source>
</evidence>
<proteinExistence type="predicted"/>
<evidence type="ECO:0000313" key="4">
    <source>
        <dbReference type="Proteomes" id="UP000321393"/>
    </source>
</evidence>